<evidence type="ECO:0000256" key="4">
    <source>
        <dbReference type="RuleBase" id="RU000481"/>
    </source>
</evidence>
<feature type="domain" description="Aminotransferase class I/classII large" evidence="5">
    <location>
        <begin position="32"/>
        <end position="386"/>
    </location>
</feature>
<dbReference type="SUPFAM" id="SSF53383">
    <property type="entry name" value="PLP-dependent transferases"/>
    <property type="match status" value="1"/>
</dbReference>
<dbReference type="InterPro" id="IPR004838">
    <property type="entry name" value="NHTrfase_class1_PyrdxlP-BS"/>
</dbReference>
<evidence type="ECO:0000256" key="1">
    <source>
        <dbReference type="ARBA" id="ARBA00001933"/>
    </source>
</evidence>
<dbReference type="Gene3D" id="3.90.1150.10">
    <property type="entry name" value="Aspartate Aminotransferase, domain 1"/>
    <property type="match status" value="1"/>
</dbReference>
<dbReference type="InterPro" id="IPR015422">
    <property type="entry name" value="PyrdxlP-dep_Trfase_small"/>
</dbReference>
<reference evidence="6 7" key="1">
    <citation type="submission" date="2024-09" db="EMBL/GenBank/DDBJ databases">
        <authorList>
            <person name="D'Angelo T."/>
        </authorList>
    </citation>
    <scope>NUCLEOTIDE SEQUENCE [LARGE SCALE GENOMIC DNA]</scope>
    <source>
        <strain evidence="6">SAG AM-311-F02</strain>
    </source>
</reference>
<protein>
    <recommendedName>
        <fullName evidence="4">Aminotransferase</fullName>
        <ecNumber evidence="4">2.6.1.-</ecNumber>
    </recommendedName>
</protein>
<dbReference type="PANTHER" id="PTHR42832">
    <property type="entry name" value="AMINO ACID AMINOTRANSFERASE"/>
    <property type="match status" value="1"/>
</dbReference>
<evidence type="ECO:0000313" key="6">
    <source>
        <dbReference type="EMBL" id="MFC1799970.1"/>
    </source>
</evidence>
<dbReference type="InterPro" id="IPR004839">
    <property type="entry name" value="Aminotransferase_I/II_large"/>
</dbReference>
<organism evidence="6 7">
    <name type="scientific">Eiseniibacteriota bacterium</name>
    <dbReference type="NCBI Taxonomy" id="2212470"/>
    <lineage>
        <taxon>Bacteria</taxon>
        <taxon>Candidatus Eiseniibacteriota</taxon>
    </lineage>
</organism>
<comment type="caution">
    <text evidence="6">The sequence shown here is derived from an EMBL/GenBank/DDBJ whole genome shotgun (WGS) entry which is preliminary data.</text>
</comment>
<dbReference type="EC" id="2.6.1.-" evidence="4"/>
<dbReference type="Proteomes" id="UP001594288">
    <property type="component" value="Unassembled WGS sequence"/>
</dbReference>
<keyword evidence="3 4" id="KW-0808">Transferase</keyword>
<keyword evidence="2 4" id="KW-0032">Aminotransferase</keyword>
<dbReference type="Gene3D" id="3.40.640.10">
    <property type="entry name" value="Type I PLP-dependent aspartate aminotransferase-like (Major domain)"/>
    <property type="match status" value="1"/>
</dbReference>
<dbReference type="PROSITE" id="PS00105">
    <property type="entry name" value="AA_TRANSFER_CLASS_1"/>
    <property type="match status" value="1"/>
</dbReference>
<evidence type="ECO:0000256" key="2">
    <source>
        <dbReference type="ARBA" id="ARBA00022576"/>
    </source>
</evidence>
<proteinExistence type="inferred from homology"/>
<accession>A0ABV6YPI3</accession>
<comment type="cofactor">
    <cofactor evidence="1 4">
        <name>pyridoxal 5'-phosphate</name>
        <dbReference type="ChEBI" id="CHEBI:597326"/>
    </cofactor>
</comment>
<dbReference type="PANTHER" id="PTHR42832:SF3">
    <property type="entry name" value="L-GLUTAMINE--4-(METHYLSULFANYL)-2-OXOBUTANOATE AMINOTRANSFERASE"/>
    <property type="match status" value="1"/>
</dbReference>
<gene>
    <name evidence="6" type="ORF">ACFL2Z_03560</name>
</gene>
<comment type="similarity">
    <text evidence="4">Belongs to the class-I pyridoxal-phosphate-dependent aminotransferase family.</text>
</comment>
<dbReference type="InterPro" id="IPR015421">
    <property type="entry name" value="PyrdxlP-dep_Trfase_major"/>
</dbReference>
<evidence type="ECO:0000256" key="3">
    <source>
        <dbReference type="ARBA" id="ARBA00022679"/>
    </source>
</evidence>
<dbReference type="GO" id="GO:0008483">
    <property type="term" value="F:transaminase activity"/>
    <property type="evidence" value="ECO:0007669"/>
    <property type="project" value="UniProtKB-KW"/>
</dbReference>
<dbReference type="Pfam" id="PF00155">
    <property type="entry name" value="Aminotran_1_2"/>
    <property type="match status" value="1"/>
</dbReference>
<evidence type="ECO:0000313" key="7">
    <source>
        <dbReference type="Proteomes" id="UP001594288"/>
    </source>
</evidence>
<sequence length="392" mass="43597">MKDCNARMKGIAPYPFAEINKARNKAAADGLDVIDMGVGNPDLRPHKSITEFYKQALDDAAHQNHRYPPFDGIPEFREAIAAWYKTRFHVDVDPGNEVLPLIGSKEGIAKFFLSYMDPGEIALVTSPCYPAYMGAVGISDGTIYEVPLREENAYLPDLASIPEDIRQKASVILVNYPNNPTGAAETGSMYEEVLEFATKYDLLIISDIAYVELNLDPDYRSMSFLELPGAKERTIEFYSFSKTYSMPGWRLGFVAGRAPNVQTLLHIKTNMDFGVFMAMQRTGAFVLGEGDKLIAPTREVYMSRQNAVVEGLNRIGIKAPKSAGTIYVWSPIPEKYTSSMEFAKDVLTKTGVVFAPGRGFGTYGEGYMRISLIQTEERIREAIDRIEKAGLV</sequence>
<keyword evidence="7" id="KW-1185">Reference proteome</keyword>
<dbReference type="InterPro" id="IPR015424">
    <property type="entry name" value="PyrdxlP-dep_Trfase"/>
</dbReference>
<dbReference type="EMBL" id="JBHPEI010000049">
    <property type="protein sequence ID" value="MFC1799970.1"/>
    <property type="molecule type" value="Genomic_DNA"/>
</dbReference>
<dbReference type="InterPro" id="IPR050881">
    <property type="entry name" value="LL-DAP_aminotransferase"/>
</dbReference>
<dbReference type="CDD" id="cd00609">
    <property type="entry name" value="AAT_like"/>
    <property type="match status" value="1"/>
</dbReference>
<name>A0ABV6YPI3_UNCEI</name>
<evidence type="ECO:0000259" key="5">
    <source>
        <dbReference type="Pfam" id="PF00155"/>
    </source>
</evidence>